<dbReference type="Gene3D" id="3.30.420.10">
    <property type="entry name" value="Ribonuclease H-like superfamily/Ribonuclease H"/>
    <property type="match status" value="1"/>
</dbReference>
<evidence type="ECO:0000313" key="3">
    <source>
        <dbReference type="Proteomes" id="UP001311915"/>
    </source>
</evidence>
<dbReference type="InterPro" id="IPR012337">
    <property type="entry name" value="RNaseH-like_sf"/>
</dbReference>
<feature type="domain" description="RNase H type-1" evidence="1">
    <location>
        <begin position="1"/>
        <end position="124"/>
    </location>
</feature>
<dbReference type="Proteomes" id="UP001311915">
    <property type="component" value="Unassembled WGS sequence"/>
</dbReference>
<comment type="caution">
    <text evidence="2">The sequence shown here is derived from an EMBL/GenBank/DDBJ whole genome shotgun (WGS) entry which is preliminary data.</text>
</comment>
<organism evidence="2 3">
    <name type="scientific">Solanum pinnatisectum</name>
    <name type="common">tansyleaf nightshade</name>
    <dbReference type="NCBI Taxonomy" id="50273"/>
    <lineage>
        <taxon>Eukaryota</taxon>
        <taxon>Viridiplantae</taxon>
        <taxon>Streptophyta</taxon>
        <taxon>Embryophyta</taxon>
        <taxon>Tracheophyta</taxon>
        <taxon>Spermatophyta</taxon>
        <taxon>Magnoliopsida</taxon>
        <taxon>eudicotyledons</taxon>
        <taxon>Gunneridae</taxon>
        <taxon>Pentapetalae</taxon>
        <taxon>asterids</taxon>
        <taxon>lamiids</taxon>
        <taxon>Solanales</taxon>
        <taxon>Solanaceae</taxon>
        <taxon>Solanoideae</taxon>
        <taxon>Solaneae</taxon>
        <taxon>Solanum</taxon>
    </lineage>
</organism>
<protein>
    <recommendedName>
        <fullName evidence="1">RNase H type-1 domain-containing protein</fullName>
    </recommendedName>
</protein>
<reference evidence="2 3" key="1">
    <citation type="submission" date="2023-10" db="EMBL/GenBank/DDBJ databases">
        <title>Genome-Wide Identification Analysis in wild type Solanum Pinnatisectum Reveals Some Genes Defensing Phytophthora Infestans.</title>
        <authorList>
            <person name="Sun C."/>
        </authorList>
    </citation>
    <scope>NUCLEOTIDE SEQUENCE [LARGE SCALE GENOMIC DNA]</scope>
    <source>
        <strain evidence="2">LQN</strain>
        <tissue evidence="2">Leaf</tissue>
    </source>
</reference>
<dbReference type="Pfam" id="PF13456">
    <property type="entry name" value="RVT_3"/>
    <property type="match status" value="1"/>
</dbReference>
<dbReference type="InterPro" id="IPR036397">
    <property type="entry name" value="RNaseH_sf"/>
</dbReference>
<dbReference type="AlphaFoldDB" id="A0AAV9LPE0"/>
<dbReference type="GO" id="GO:0004523">
    <property type="term" value="F:RNA-DNA hybrid ribonuclease activity"/>
    <property type="evidence" value="ECO:0007669"/>
    <property type="project" value="InterPro"/>
</dbReference>
<name>A0AAV9LPE0_9SOLN</name>
<keyword evidence="3" id="KW-1185">Reference proteome</keyword>
<gene>
    <name evidence="2" type="ORF">R3W88_032044</name>
</gene>
<dbReference type="CDD" id="cd09279">
    <property type="entry name" value="RNase_HI_like"/>
    <property type="match status" value="1"/>
</dbReference>
<dbReference type="EMBL" id="JAWPEI010000005">
    <property type="protein sequence ID" value="KAK4727127.1"/>
    <property type="molecule type" value="Genomic_DNA"/>
</dbReference>
<dbReference type="SUPFAM" id="SSF53098">
    <property type="entry name" value="Ribonuclease H-like"/>
    <property type="match status" value="1"/>
</dbReference>
<dbReference type="InterPro" id="IPR002156">
    <property type="entry name" value="RNaseH_domain"/>
</dbReference>
<dbReference type="PANTHER" id="PTHR48475">
    <property type="entry name" value="RIBONUCLEASE H"/>
    <property type="match status" value="1"/>
</dbReference>
<sequence length="214" mass="24552">MFFDGAKNLNGSNIGAILISLTGQHYSVSAKLKFLCSNNMAKYEACILGLRHAIDLDVQEMLIIGGSNLLIHQVRGKWATKNQKLLPYLECVHRLCKRFIKVEFKHVPRIQNEFADALATLSSMIQHPDHNHTDPIYIHIYEQPAYYFHVEEEPDGKPWYNDIRGYLKSGEYTKDATSVRKHTTRRLASQCFLNGEILYKRTPDLGLLRYVKAG</sequence>
<dbReference type="PANTHER" id="PTHR48475:SF1">
    <property type="entry name" value="RNASE H TYPE-1 DOMAIN-CONTAINING PROTEIN"/>
    <property type="match status" value="1"/>
</dbReference>
<evidence type="ECO:0000259" key="1">
    <source>
        <dbReference type="PROSITE" id="PS50879"/>
    </source>
</evidence>
<accession>A0AAV9LPE0</accession>
<dbReference type="GO" id="GO:0003676">
    <property type="term" value="F:nucleic acid binding"/>
    <property type="evidence" value="ECO:0007669"/>
    <property type="project" value="InterPro"/>
</dbReference>
<dbReference type="PROSITE" id="PS50879">
    <property type="entry name" value="RNASE_H_1"/>
    <property type="match status" value="1"/>
</dbReference>
<evidence type="ECO:0000313" key="2">
    <source>
        <dbReference type="EMBL" id="KAK4727127.1"/>
    </source>
</evidence>
<proteinExistence type="predicted"/>